<dbReference type="Pfam" id="PF02894">
    <property type="entry name" value="GFO_IDH_MocA_C"/>
    <property type="match status" value="1"/>
</dbReference>
<dbReference type="PANTHER" id="PTHR43377:SF1">
    <property type="entry name" value="BILIVERDIN REDUCTASE A"/>
    <property type="match status" value="1"/>
</dbReference>
<dbReference type="SUPFAM" id="SSF51735">
    <property type="entry name" value="NAD(P)-binding Rossmann-fold domains"/>
    <property type="match status" value="1"/>
</dbReference>
<gene>
    <name evidence="3" type="ORF">KQ657_001870</name>
</gene>
<dbReference type="PANTHER" id="PTHR43377">
    <property type="entry name" value="BILIVERDIN REDUCTASE A"/>
    <property type="match status" value="1"/>
</dbReference>
<dbReference type="Gene3D" id="3.30.360.10">
    <property type="entry name" value="Dihydrodipicolinate Reductase, domain 2"/>
    <property type="match status" value="1"/>
</dbReference>
<name>A0A9P7V723_9ASCO</name>
<dbReference type="EMBL" id="JAHMUF010000018">
    <property type="protein sequence ID" value="KAG7192469.1"/>
    <property type="molecule type" value="Genomic_DNA"/>
</dbReference>
<dbReference type="OrthoDB" id="64915at2759"/>
<dbReference type="GeneID" id="66115244"/>
<protein>
    <recommendedName>
        <fullName evidence="5">Oxidoreductase</fullName>
    </recommendedName>
</protein>
<dbReference type="SUPFAM" id="SSF55347">
    <property type="entry name" value="Glyceraldehyde-3-phosphate dehydrogenase-like, C-terminal domain"/>
    <property type="match status" value="1"/>
</dbReference>
<dbReference type="Gene3D" id="3.40.50.720">
    <property type="entry name" value="NAD(P)-binding Rossmann-like Domain"/>
    <property type="match status" value="1"/>
</dbReference>
<dbReference type="InterPro" id="IPR000683">
    <property type="entry name" value="Gfo/Idh/MocA-like_OxRdtase_N"/>
</dbReference>
<dbReference type="Proteomes" id="UP000790833">
    <property type="component" value="Unassembled WGS sequence"/>
</dbReference>
<proteinExistence type="predicted"/>
<feature type="domain" description="Gfo/Idh/MocA-like oxidoreductase N-terminal" evidence="1">
    <location>
        <begin position="8"/>
        <end position="130"/>
    </location>
</feature>
<sequence>MIATNPLEIIVIGAGLIGPRHAEHVKKHPVAHLFGIIDPNPAAAEIASNLDTDYFPSISDLVQFCKTNELNLPDGAIVCTPNHTHVVISAELASYGIHLLVEKPLSSTPEQLAAIRDYAESKNVKLLVGHHRRFNPFIVETKKNIDKVGQLIALQGSWALKKPEDYFIKGLWRTDAKTGGGSLLINLVHDVDVLQYLIGPIERVYAEVLDKQRDHYPNADEGAVLTLRFKNGCCGTFICSDNVTSPFNFESGTGENPLIPFHDQLEGVYRIFGSKGTLSVPDLNLYHQPLEKEPSWNCPVERTPLVDNRFETLFSNMPFDLQLDHFVDVIRGKQEPSCSANDGMAALLCIEAIIKSIDTGLPQLVKQVDDIKPDFSCLGLEKLKNGSA</sequence>
<feature type="domain" description="Gfo/Idh/MocA-like oxidoreductase C-terminal" evidence="2">
    <location>
        <begin position="142"/>
        <end position="360"/>
    </location>
</feature>
<keyword evidence="4" id="KW-1185">Reference proteome</keyword>
<dbReference type="InterPro" id="IPR036291">
    <property type="entry name" value="NAD(P)-bd_dom_sf"/>
</dbReference>
<dbReference type="GO" id="GO:0000166">
    <property type="term" value="F:nucleotide binding"/>
    <property type="evidence" value="ECO:0007669"/>
    <property type="project" value="InterPro"/>
</dbReference>
<dbReference type="RefSeq" id="XP_043048019.1">
    <property type="nucleotide sequence ID" value="XM_043192651.1"/>
</dbReference>
<evidence type="ECO:0000259" key="2">
    <source>
        <dbReference type="Pfam" id="PF02894"/>
    </source>
</evidence>
<dbReference type="Pfam" id="PF01408">
    <property type="entry name" value="GFO_IDH_MocA"/>
    <property type="match status" value="1"/>
</dbReference>
<dbReference type="InterPro" id="IPR051450">
    <property type="entry name" value="Gfo/Idh/MocA_Oxidoreductases"/>
</dbReference>
<dbReference type="InterPro" id="IPR004104">
    <property type="entry name" value="Gfo/Idh/MocA-like_OxRdtase_C"/>
</dbReference>
<comment type="caution">
    <text evidence="3">The sequence shown here is derived from an EMBL/GenBank/DDBJ whole genome shotgun (WGS) entry which is preliminary data.</text>
</comment>
<evidence type="ECO:0000313" key="4">
    <source>
        <dbReference type="Proteomes" id="UP000790833"/>
    </source>
</evidence>
<reference evidence="3" key="1">
    <citation type="submission" date="2021-03" db="EMBL/GenBank/DDBJ databases">
        <authorList>
            <person name="Palmer J.M."/>
        </authorList>
    </citation>
    <scope>NUCLEOTIDE SEQUENCE</scope>
    <source>
        <strain evidence="3">ARV_011</strain>
    </source>
</reference>
<dbReference type="AlphaFoldDB" id="A0A9P7V723"/>
<organism evidence="3 4">
    <name type="scientific">Scheffersomyces spartinae</name>
    <dbReference type="NCBI Taxonomy" id="45513"/>
    <lineage>
        <taxon>Eukaryota</taxon>
        <taxon>Fungi</taxon>
        <taxon>Dikarya</taxon>
        <taxon>Ascomycota</taxon>
        <taxon>Saccharomycotina</taxon>
        <taxon>Pichiomycetes</taxon>
        <taxon>Debaryomycetaceae</taxon>
        <taxon>Scheffersomyces</taxon>
    </lineage>
</organism>
<evidence type="ECO:0000259" key="1">
    <source>
        <dbReference type="Pfam" id="PF01408"/>
    </source>
</evidence>
<evidence type="ECO:0008006" key="5">
    <source>
        <dbReference type="Google" id="ProtNLM"/>
    </source>
</evidence>
<accession>A0A9P7V723</accession>
<evidence type="ECO:0000313" key="3">
    <source>
        <dbReference type="EMBL" id="KAG7192469.1"/>
    </source>
</evidence>